<keyword evidence="1" id="KW-0812">Transmembrane</keyword>
<reference evidence="3 4" key="2">
    <citation type="submission" date="2024-07" db="EMBL/GenBank/DDBJ databases">
        <authorList>
            <person name="Akdeniz Z."/>
        </authorList>
    </citation>
    <scope>NUCLEOTIDE SEQUENCE [LARGE SCALE GENOMIC DNA]</scope>
</reference>
<feature type="transmembrane region" description="Helical" evidence="1">
    <location>
        <begin position="12"/>
        <end position="34"/>
    </location>
</feature>
<evidence type="ECO:0000313" key="2">
    <source>
        <dbReference type="EMBL" id="CAI9918178.1"/>
    </source>
</evidence>
<keyword evidence="1" id="KW-0472">Membrane</keyword>
<feature type="transmembrane region" description="Helical" evidence="1">
    <location>
        <begin position="46"/>
        <end position="67"/>
    </location>
</feature>
<feature type="transmembrane region" description="Helical" evidence="1">
    <location>
        <begin position="219"/>
        <end position="240"/>
    </location>
</feature>
<dbReference type="EMBL" id="CAXDID020000235">
    <property type="protein sequence ID" value="CAL6061505.1"/>
    <property type="molecule type" value="Genomic_DNA"/>
</dbReference>
<accession>A0AA86TNQ0</accession>
<feature type="transmembrane region" description="Helical" evidence="1">
    <location>
        <begin position="87"/>
        <end position="106"/>
    </location>
</feature>
<reference evidence="2" key="1">
    <citation type="submission" date="2023-06" db="EMBL/GenBank/DDBJ databases">
        <authorList>
            <person name="Kurt Z."/>
        </authorList>
    </citation>
    <scope>NUCLEOTIDE SEQUENCE</scope>
</reference>
<feature type="transmembrane region" description="Helical" evidence="1">
    <location>
        <begin position="165"/>
        <end position="192"/>
    </location>
</feature>
<keyword evidence="4" id="KW-1185">Reference proteome</keyword>
<comment type="caution">
    <text evidence="2">The sequence shown here is derived from an EMBL/GenBank/DDBJ whole genome shotgun (WGS) entry which is preliminary data.</text>
</comment>
<feature type="transmembrane region" description="Helical" evidence="1">
    <location>
        <begin position="127"/>
        <end position="145"/>
    </location>
</feature>
<sequence>MTCVDNEIQNSVAYNTINIIISVVQLSFVMFCFVQSKRSNEFSDRSTLICYSSFALGQFILMSLQIGDYFASQNSSLRNLLQVLEGSFGYVFNFSIPIVCACQTIADFISQFCFNTYSKRLSRNWNLVFLVSVGVSMANNAAKIITELLIIKDVNISTSQTVLEVLYFVNVILLFIFCFAAFAFSIVFFVVYKQFVYQQLENVQTPAMTDYNFKQMKHLAVSVSAAGGILMVNMVIQMFMSQENEQCQWGPTIVNQILSIPMTNIQSTTIQQVTIQVIIIEFINQQYQQYQLIIISLIIIRKLGEVENYLKFLKLNNNIIKFVKQIQTNYLILTPLHSNVIV</sequence>
<keyword evidence="1" id="KW-1133">Transmembrane helix</keyword>
<gene>
    <name evidence="3" type="ORF">HINF_LOCUS49740</name>
    <name evidence="2" type="ORF">HINF_LOCUS5823</name>
</gene>
<evidence type="ECO:0000313" key="3">
    <source>
        <dbReference type="EMBL" id="CAL6061505.1"/>
    </source>
</evidence>
<dbReference type="AlphaFoldDB" id="A0AA86TNQ0"/>
<dbReference type="EMBL" id="CATOUU010000153">
    <property type="protein sequence ID" value="CAI9918178.1"/>
    <property type="molecule type" value="Genomic_DNA"/>
</dbReference>
<proteinExistence type="predicted"/>
<organism evidence="2">
    <name type="scientific">Hexamita inflata</name>
    <dbReference type="NCBI Taxonomy" id="28002"/>
    <lineage>
        <taxon>Eukaryota</taxon>
        <taxon>Metamonada</taxon>
        <taxon>Diplomonadida</taxon>
        <taxon>Hexamitidae</taxon>
        <taxon>Hexamitinae</taxon>
        <taxon>Hexamita</taxon>
    </lineage>
</organism>
<evidence type="ECO:0000313" key="4">
    <source>
        <dbReference type="Proteomes" id="UP001642409"/>
    </source>
</evidence>
<dbReference type="Proteomes" id="UP001642409">
    <property type="component" value="Unassembled WGS sequence"/>
</dbReference>
<evidence type="ECO:0000256" key="1">
    <source>
        <dbReference type="SAM" id="Phobius"/>
    </source>
</evidence>
<protein>
    <submittedName>
        <fullName evidence="3">Hypothetical_protein</fullName>
    </submittedName>
</protein>
<name>A0AA86TNQ0_9EUKA</name>